<comment type="similarity">
    <text evidence="2">Belongs to the PhoH family.</text>
</comment>
<dbReference type="SUPFAM" id="SSF52540">
    <property type="entry name" value="P-loop containing nucleoside triphosphate hydrolases"/>
    <property type="match status" value="1"/>
</dbReference>
<evidence type="ECO:0000313" key="10">
    <source>
        <dbReference type="Proteomes" id="UP001524587"/>
    </source>
</evidence>
<evidence type="ECO:0000256" key="3">
    <source>
        <dbReference type="ARBA" id="ARBA00022490"/>
    </source>
</evidence>
<keyword evidence="10" id="KW-1185">Reference proteome</keyword>
<evidence type="ECO:0000313" key="9">
    <source>
        <dbReference type="EMBL" id="MCQ8279733.1"/>
    </source>
</evidence>
<evidence type="ECO:0000256" key="5">
    <source>
        <dbReference type="ARBA" id="ARBA00022840"/>
    </source>
</evidence>
<sequence>MVGAGADSRSATLQFNDNTLLQLLLGDHDRHLVRLEQGLGVRLACRGNRVSIAGDPGRVALARSTLGALYRRLEDGRSIDSADVDAAIRMSDIHHDVLDPKKEDRMAGRIGGAQSGRFQGLPGPAILQGSEDPKLPFGDLPAIRTKRGAIEPRSPGQAAYMDMLNSHEMVFGVGPAGTGKTYLAVAQAVAMLQAGRVDRIVLSRPAVEAGERLGFLPGDLKEKIDPYLRPLYDALHDMMPGDQVLRRMTSGEIEVAPLAFMRGRTLAHAFVILDEAQNTTVAQMKMFLTRMGSGTRMAINGDLSQIDLPNGVSSGLRDAVETLEGLPGIGFARFESRDVVRHPLVARIVDAYDQRAAAERDTTRNRTRREHDGTSK</sequence>
<evidence type="ECO:0000256" key="7">
    <source>
        <dbReference type="SAM" id="MobiDB-lite"/>
    </source>
</evidence>
<keyword evidence="5" id="KW-0067">ATP-binding</keyword>
<evidence type="ECO:0000256" key="2">
    <source>
        <dbReference type="ARBA" id="ARBA00010393"/>
    </source>
</evidence>
<dbReference type="Pfam" id="PF02562">
    <property type="entry name" value="PhoH"/>
    <property type="match status" value="1"/>
</dbReference>
<name>A0ABT1WA21_9PROT</name>
<keyword evidence="4" id="KW-0547">Nucleotide-binding</keyword>
<dbReference type="RefSeq" id="WP_422865245.1">
    <property type="nucleotide sequence ID" value="NZ_JAMSKV010000015.1"/>
</dbReference>
<evidence type="ECO:0000256" key="6">
    <source>
        <dbReference type="ARBA" id="ARBA00039970"/>
    </source>
</evidence>
<dbReference type="Gene3D" id="3.40.50.300">
    <property type="entry name" value="P-loop containing nucleotide triphosphate hydrolases"/>
    <property type="match status" value="1"/>
</dbReference>
<keyword evidence="3" id="KW-0963">Cytoplasm</keyword>
<proteinExistence type="inferred from homology"/>
<comment type="subcellular location">
    <subcellularLocation>
        <location evidence="1">Cytoplasm</location>
    </subcellularLocation>
</comment>
<dbReference type="InterPro" id="IPR003714">
    <property type="entry name" value="PhoH"/>
</dbReference>
<dbReference type="EMBL" id="JAMSKV010000015">
    <property type="protein sequence ID" value="MCQ8279733.1"/>
    <property type="molecule type" value="Genomic_DNA"/>
</dbReference>
<evidence type="ECO:0000259" key="8">
    <source>
        <dbReference type="Pfam" id="PF02562"/>
    </source>
</evidence>
<organism evidence="9 10">
    <name type="scientific">Endosaccharibacter trunci</name>
    <dbReference type="NCBI Taxonomy" id="2812733"/>
    <lineage>
        <taxon>Bacteria</taxon>
        <taxon>Pseudomonadati</taxon>
        <taxon>Pseudomonadota</taxon>
        <taxon>Alphaproteobacteria</taxon>
        <taxon>Acetobacterales</taxon>
        <taxon>Acetobacteraceae</taxon>
        <taxon>Endosaccharibacter</taxon>
    </lineage>
</organism>
<gene>
    <name evidence="9" type="ORF">NFI95_14910</name>
</gene>
<dbReference type="InterPro" id="IPR051451">
    <property type="entry name" value="PhoH2-like"/>
</dbReference>
<evidence type="ECO:0000256" key="4">
    <source>
        <dbReference type="ARBA" id="ARBA00022741"/>
    </source>
</evidence>
<accession>A0ABT1WA21</accession>
<dbReference type="PANTHER" id="PTHR30473:SF1">
    <property type="entry name" value="PHOH-LIKE PROTEIN"/>
    <property type="match status" value="1"/>
</dbReference>
<reference evidence="9 10" key="1">
    <citation type="submission" date="2022-06" db="EMBL/GenBank/DDBJ databases">
        <title>Endosaccharibacter gen. nov., sp. nov., endophytic bacteria isolated from sugarcane.</title>
        <authorList>
            <person name="Pitiwittayakul N."/>
            <person name="Yukphan P."/>
            <person name="Charoenyingcharoen P."/>
            <person name="Tanasupawat S."/>
        </authorList>
    </citation>
    <scope>NUCLEOTIDE SEQUENCE [LARGE SCALE GENOMIC DNA]</scope>
    <source>
        <strain evidence="9 10">KSS8</strain>
    </source>
</reference>
<dbReference type="Proteomes" id="UP001524587">
    <property type="component" value="Unassembled WGS sequence"/>
</dbReference>
<protein>
    <recommendedName>
        <fullName evidence="6">PhoH-like protein</fullName>
    </recommendedName>
</protein>
<evidence type="ECO:0000256" key="1">
    <source>
        <dbReference type="ARBA" id="ARBA00004496"/>
    </source>
</evidence>
<feature type="domain" description="PhoH-like protein" evidence="8">
    <location>
        <begin position="150"/>
        <end position="353"/>
    </location>
</feature>
<dbReference type="InterPro" id="IPR027417">
    <property type="entry name" value="P-loop_NTPase"/>
</dbReference>
<feature type="region of interest" description="Disordered" evidence="7">
    <location>
        <begin position="357"/>
        <end position="376"/>
    </location>
</feature>
<dbReference type="PANTHER" id="PTHR30473">
    <property type="entry name" value="PROTEIN PHOH"/>
    <property type="match status" value="1"/>
</dbReference>
<comment type="caution">
    <text evidence="9">The sequence shown here is derived from an EMBL/GenBank/DDBJ whole genome shotgun (WGS) entry which is preliminary data.</text>
</comment>